<dbReference type="SUPFAM" id="SSF53335">
    <property type="entry name" value="S-adenosyl-L-methionine-dependent methyltransferases"/>
    <property type="match status" value="1"/>
</dbReference>
<feature type="signal peptide" evidence="5">
    <location>
        <begin position="1"/>
        <end position="28"/>
    </location>
</feature>
<accession>A0AAD2CHH2</accession>
<evidence type="ECO:0000256" key="3">
    <source>
        <dbReference type="ARBA" id="ARBA00023115"/>
    </source>
</evidence>
<gene>
    <name evidence="8" type="ORF">CYCCA115_LOCUS2196</name>
</gene>
<dbReference type="InterPro" id="IPR029063">
    <property type="entry name" value="SAM-dependent_MTases_sf"/>
</dbReference>
<name>A0AAD2CHH2_9STRA</name>
<dbReference type="SUPFAM" id="SSF82199">
    <property type="entry name" value="SET domain"/>
    <property type="match status" value="1"/>
</dbReference>
<dbReference type="InterPro" id="IPR001214">
    <property type="entry name" value="SET_dom"/>
</dbReference>
<comment type="caution">
    <text evidence="8">The sequence shown here is derived from an EMBL/GenBank/DDBJ whole genome shotgun (WGS) entry which is preliminary data.</text>
</comment>
<dbReference type="EMBL" id="CAKOGP040000114">
    <property type="protein sequence ID" value="CAJ1931008.1"/>
    <property type="molecule type" value="Genomic_DNA"/>
</dbReference>
<dbReference type="PROSITE" id="PS50280">
    <property type="entry name" value="SET"/>
    <property type="match status" value="1"/>
</dbReference>
<evidence type="ECO:0000256" key="2">
    <source>
        <dbReference type="ARBA" id="ARBA00022679"/>
    </source>
</evidence>
<dbReference type="CDD" id="cd02440">
    <property type="entry name" value="AdoMet_MTases"/>
    <property type="match status" value="1"/>
</dbReference>
<evidence type="ECO:0000259" key="7">
    <source>
        <dbReference type="PROSITE" id="PS51006"/>
    </source>
</evidence>
<dbReference type="Gene3D" id="3.90.1410.10">
    <property type="entry name" value="set domain protein methyltransferase, domain 1"/>
    <property type="match status" value="1"/>
</dbReference>
<dbReference type="Proteomes" id="UP001295423">
    <property type="component" value="Unassembled WGS sequence"/>
</dbReference>
<protein>
    <submittedName>
        <fullName evidence="8">Uncharacterized protein</fullName>
    </submittedName>
</protein>
<dbReference type="InterPro" id="IPR001045">
    <property type="entry name" value="Spermi_synthase"/>
</dbReference>
<keyword evidence="9" id="KW-1185">Reference proteome</keyword>
<comment type="similarity">
    <text evidence="1">Belongs to the spermidine/spermine synthase family.</text>
</comment>
<dbReference type="GO" id="GO:0010487">
    <property type="term" value="F:thermospermine synthase activity"/>
    <property type="evidence" value="ECO:0007669"/>
    <property type="project" value="TreeGrafter"/>
</dbReference>
<dbReference type="HAMAP" id="MF_00198">
    <property type="entry name" value="Spermidine_synth"/>
    <property type="match status" value="1"/>
</dbReference>
<evidence type="ECO:0000256" key="5">
    <source>
        <dbReference type="SAM" id="SignalP"/>
    </source>
</evidence>
<keyword evidence="5" id="KW-0732">Signal</keyword>
<dbReference type="GO" id="GO:0006596">
    <property type="term" value="P:polyamine biosynthetic process"/>
    <property type="evidence" value="ECO:0007669"/>
    <property type="project" value="UniProtKB-UniRule"/>
</dbReference>
<dbReference type="PROSITE" id="PS51006">
    <property type="entry name" value="PABS_2"/>
    <property type="match status" value="1"/>
</dbReference>
<evidence type="ECO:0000256" key="1">
    <source>
        <dbReference type="ARBA" id="ARBA00007867"/>
    </source>
</evidence>
<organism evidence="8 9">
    <name type="scientific">Cylindrotheca closterium</name>
    <dbReference type="NCBI Taxonomy" id="2856"/>
    <lineage>
        <taxon>Eukaryota</taxon>
        <taxon>Sar</taxon>
        <taxon>Stramenopiles</taxon>
        <taxon>Ochrophyta</taxon>
        <taxon>Bacillariophyta</taxon>
        <taxon>Bacillariophyceae</taxon>
        <taxon>Bacillariophycidae</taxon>
        <taxon>Bacillariales</taxon>
        <taxon>Bacillariaceae</taxon>
        <taxon>Cylindrotheca</taxon>
    </lineage>
</organism>
<feature type="domain" description="SET" evidence="6">
    <location>
        <begin position="76"/>
        <end position="317"/>
    </location>
</feature>
<dbReference type="PANTHER" id="PTHR43317:SF1">
    <property type="entry name" value="THERMOSPERMINE SYNTHASE ACAULIS5"/>
    <property type="match status" value="1"/>
</dbReference>
<dbReference type="Pfam" id="PF01564">
    <property type="entry name" value="Spermine_synth"/>
    <property type="match status" value="1"/>
</dbReference>
<dbReference type="Gene3D" id="3.40.50.150">
    <property type="entry name" value="Vaccinia Virus protein VP39"/>
    <property type="match status" value="1"/>
</dbReference>
<sequence>MRNPTSTRLISFFLVLLSLAISATNTNAQVCEADDGKVCAAVDNNDTDELVKSDELEESLQSLIDWIRGKGGYIHPSLSVGYSLLHNNELGRPTYRFGVFVKDGEEKISEGEKLMSIPSETIIQVAREAEAEDVGEVLCLLADQLAFERHYNRIKEQTDGDDDDYDTPAGSSFEPYIKFLENYVVDHSNIPATWSAMGVATLRELFSRDPHFFPTFREFYRCFHFDVFGEGNDDRHSNDPMMNDVEYWDEVIEIAHAHGLPYNKLVPIFDLIQHSSDPQKINVEVTSASIVVDLKDNWEVVASRDLAPKEELRFSYYTDYKYGGDNAMTKHSKDMFMNHGIVEDYPQQWTWEAHALTVGLDRRDTAVNDDDDDDTELALTWLGGDLPDDDTMYYLQTELSIWKQYYNVVASMETEATTSGEKKAENEEQEEDDDLILSFEKELLLKYIDAHMTALEMTIAAAMADRQSLNETEYQVQEEKFVINNVDSIYFNQYQCNTLIQRVFDHDFDTIEHFRSAYQQINYYRDPETDDVCLYLDGVYQQCVSYWPHYHELVVHKPAKYLKEDLKRILWVGGGDSGPLNEFLKYPTVDLVVGLELDQQVTRSAFKHFASRPHFDNPKVQWWYGDASKSLLMLPEDYFGSFDLVVVDLSDTVFSLSVSAELDVIEAISLLLRPGGIFEMNELFMKKVSNVFEHAIHYQFSDVPKICDQAAIFASNDVNFMQQKLTEHKLAEDATLLVEKDSMLTKHQFDRVHDYRHNPNPAFKKLCKKVQDDKEQADGDEKPQSTAPGITMIVEAENLTTDLSSPSAVQSAIIDAIEGLGLTVVSDKLSDLDSPFFIIAMKEGYVVVRLWSEEKYGALDLHLWRSFDNHEGLKKAIVVDALGGDLMNKSTSSYRIVTGGMFGLPDWREESKKHGPQLDNLCTEDEGPIRDQASPLDVKMQALELSVDVLQGSSLTALVLCGSQSTDCSAMDVVKVGAKFDKVIPIYENEAGSAKTLDNYVEEAQILLDAELPGEADFIDAVFLDDGTTELSTYVFRMIMDDGHLDLENLFTFATTDKKSEIWRRQYLDLLKGEIEMDPVFRALLLVNTTSSSLEVSITASGDPLFMEHLSDVVSGSQEKSPAVTLETRNIVGGLWRGDKQHMCTDDEFSQVAVEDDYNHDDARSQWASQTPLATQTLLQFSSSMYGELVPVEKDDLIKACAGAFATQKGSSMKVYDDFGGDGAICAGAWETGTAVVSWDGRYGVDLNIFSTLDLEELQSFEKDIKTSLSSLIGWLRDIQPRGYGRVVSFKESMMPGASNFFSDDDDE</sequence>
<dbReference type="InterPro" id="IPR046341">
    <property type="entry name" value="SET_dom_sf"/>
</dbReference>
<keyword evidence="2 4" id="KW-0808">Transferase</keyword>
<reference evidence="8" key="1">
    <citation type="submission" date="2023-08" db="EMBL/GenBank/DDBJ databases">
        <authorList>
            <person name="Audoor S."/>
            <person name="Bilcke G."/>
        </authorList>
    </citation>
    <scope>NUCLEOTIDE SEQUENCE</scope>
</reference>
<dbReference type="InterPro" id="IPR030374">
    <property type="entry name" value="PABS"/>
</dbReference>
<feature type="active site" description="Proton acceptor" evidence="4">
    <location>
        <position position="648"/>
    </location>
</feature>
<evidence type="ECO:0000313" key="8">
    <source>
        <dbReference type="EMBL" id="CAJ1931008.1"/>
    </source>
</evidence>
<feature type="domain" description="PABS" evidence="7">
    <location>
        <begin position="488"/>
        <end position="725"/>
    </location>
</feature>
<keyword evidence="3 4" id="KW-0620">Polyamine biosynthesis</keyword>
<dbReference type="PANTHER" id="PTHR43317">
    <property type="entry name" value="THERMOSPERMINE SYNTHASE ACAULIS5"/>
    <property type="match status" value="1"/>
</dbReference>
<proteinExistence type="inferred from homology"/>
<evidence type="ECO:0000313" key="9">
    <source>
        <dbReference type="Proteomes" id="UP001295423"/>
    </source>
</evidence>
<evidence type="ECO:0000256" key="4">
    <source>
        <dbReference type="PROSITE-ProRule" id="PRU00354"/>
    </source>
</evidence>
<evidence type="ECO:0000259" key="6">
    <source>
        <dbReference type="PROSITE" id="PS50280"/>
    </source>
</evidence>
<feature type="chain" id="PRO_5041987862" evidence="5">
    <location>
        <begin position="29"/>
        <end position="1308"/>
    </location>
</feature>